<dbReference type="GO" id="GO:0019948">
    <property type="term" value="F:SUMO activating enzyme activity"/>
    <property type="evidence" value="ECO:0007669"/>
    <property type="project" value="TreeGrafter"/>
</dbReference>
<evidence type="ECO:0000256" key="10">
    <source>
        <dbReference type="SAM" id="MobiDB-lite"/>
    </source>
</evidence>
<evidence type="ECO:0000256" key="4">
    <source>
        <dbReference type="ARBA" id="ARBA00022741"/>
    </source>
</evidence>
<accession>A0A093VY32</accession>
<dbReference type="GO" id="GO:0005737">
    <property type="term" value="C:cytoplasm"/>
    <property type="evidence" value="ECO:0007669"/>
    <property type="project" value="TreeGrafter"/>
</dbReference>
<evidence type="ECO:0000256" key="1">
    <source>
        <dbReference type="ARBA" id="ARBA00004718"/>
    </source>
</evidence>
<dbReference type="PROSITE" id="PS00865">
    <property type="entry name" value="UBIQUITIN_ACTIVAT_2"/>
    <property type="match status" value="1"/>
</dbReference>
<name>A0A093VY32_TALMA</name>
<dbReference type="GO" id="GO:0005524">
    <property type="term" value="F:ATP binding"/>
    <property type="evidence" value="ECO:0007669"/>
    <property type="project" value="UniProtKB-KW"/>
</dbReference>
<sequence>MAGPVHRSPEKTRPPSRGNGAEEQRAVGMDNVALANQLASLSWNLQLHSANLLHSDLTICFFSKQPTIYRKPLNSESKAKREREREDDNILHPPCLAMESNANGRLPSRDTYLKRSLGTLSRRIRNSRVLLVGAGGIGCELLKNLLLTGFGEIHIVDLDTIDLSNLNRQFLFRHEHIKKSKALVAKEVAQKFRPDSKLEAYHANIKDAQFNIDWFATFDVVFNALDNLDARRHVNRMCLAANVPLVESGTTGFNGQVQVIKKSRTECYDCNPKEVPKSFPVCTIRSTPSQPIHCIVWAKSYLLPKDAENAEEIENLRREAKALKAIRESMGTEGFAQKVFDKVFKEDIERLCAMEDMWKTRKPPTALNYESLQERASSVEATISQNDQKVWTLEEDFAVFKDSLHRLSIRLRELQANKSGNIEPIITFDKDDVDTLDFVAASANLRSVIFGIESKSKFDIKQMAGNIIPAIATTNAMTASLCVLQAFKVLKDEYDHAKMVFLERSGVRAINSDSLRPPNPFCAVCSVANGNIKVDLENATLNDLVEDIIRGKLGYTEEFSINTDAGMIYDPDLDDNLPKKLVDLGVQAETLLTIIDERDDDPFVNLELVVEGSKKTGEDDKAVTLVRDIKIPKKPKQAPVEEPLVDGTAPNGVVGKRKRAEEETALNGEPDAKRLAATNGTNNEPILLDDPDTGAILIDDD</sequence>
<dbReference type="InterPro" id="IPR028077">
    <property type="entry name" value="UAE_UbL_dom"/>
</dbReference>
<organism evidence="14">
    <name type="scientific">Talaromyces marneffei PM1</name>
    <dbReference type="NCBI Taxonomy" id="1077442"/>
    <lineage>
        <taxon>Eukaryota</taxon>
        <taxon>Fungi</taxon>
        <taxon>Dikarya</taxon>
        <taxon>Ascomycota</taxon>
        <taxon>Pezizomycotina</taxon>
        <taxon>Eurotiomycetes</taxon>
        <taxon>Eurotiomycetidae</taxon>
        <taxon>Eurotiales</taxon>
        <taxon>Trichocomaceae</taxon>
        <taxon>Talaromyces</taxon>
        <taxon>Talaromyces sect. Talaromyces</taxon>
    </lineage>
</organism>
<evidence type="ECO:0000256" key="3">
    <source>
        <dbReference type="ARBA" id="ARBA00022723"/>
    </source>
</evidence>
<dbReference type="Gene3D" id="3.50.50.80">
    <property type="entry name" value="Ubiquitin-activating enzyme E1, inactive adenylation domain, subdomain 1"/>
    <property type="match status" value="1"/>
</dbReference>
<evidence type="ECO:0000313" key="14">
    <source>
        <dbReference type="EMBL" id="KFX51511.1"/>
    </source>
</evidence>
<dbReference type="InterPro" id="IPR033127">
    <property type="entry name" value="UBQ-activ_enz_E1_Cys_AS"/>
</dbReference>
<evidence type="ECO:0000259" key="12">
    <source>
        <dbReference type="Pfam" id="PF10585"/>
    </source>
</evidence>
<feature type="domain" description="THIF-type NAD/FAD binding fold" evidence="11">
    <location>
        <begin position="122"/>
        <end position="497"/>
    </location>
</feature>
<evidence type="ECO:0000259" key="13">
    <source>
        <dbReference type="Pfam" id="PF14732"/>
    </source>
</evidence>
<dbReference type="Pfam" id="PF14732">
    <property type="entry name" value="UAE_UbL"/>
    <property type="match status" value="1"/>
</dbReference>
<dbReference type="eggNOG" id="KOG2013">
    <property type="taxonomic scope" value="Eukaryota"/>
</dbReference>
<comment type="caution">
    <text evidence="14">The sequence shown here is derived from an EMBL/GenBank/DDBJ whole genome shotgun (WGS) entry which is preliminary data.</text>
</comment>
<dbReference type="UniPathway" id="UPA00886"/>
<keyword evidence="7" id="KW-0067">ATP-binding</keyword>
<proteinExistence type="inferred from homology"/>
<feature type="region of interest" description="Disordered" evidence="10">
    <location>
        <begin position="1"/>
        <end position="22"/>
    </location>
</feature>
<dbReference type="EMBL" id="JPOX01000005">
    <property type="protein sequence ID" value="KFX51511.1"/>
    <property type="molecule type" value="Genomic_DNA"/>
</dbReference>
<protein>
    <recommendedName>
        <fullName evidence="8">Ubiquitin-activating enzyme E1-like</fullName>
    </recommendedName>
</protein>
<evidence type="ECO:0000259" key="11">
    <source>
        <dbReference type="Pfam" id="PF00899"/>
    </source>
</evidence>
<keyword evidence="6" id="KW-0862">Zinc</keyword>
<evidence type="ECO:0000256" key="9">
    <source>
        <dbReference type="PROSITE-ProRule" id="PRU10132"/>
    </source>
</evidence>
<dbReference type="PANTHER" id="PTHR10953:SF5">
    <property type="entry name" value="SUMO-ACTIVATING ENZYME SUBUNIT 2"/>
    <property type="match status" value="1"/>
</dbReference>
<dbReference type="FunFam" id="3.40.50.720:FF:000618">
    <property type="entry name" value="SUMO-activating enzyme subunit 2"/>
    <property type="match status" value="1"/>
</dbReference>
<evidence type="ECO:0000256" key="8">
    <source>
        <dbReference type="ARBA" id="ARBA00073512"/>
    </source>
</evidence>
<evidence type="ECO:0000256" key="2">
    <source>
        <dbReference type="ARBA" id="ARBA00005673"/>
    </source>
</evidence>
<feature type="domain" description="Ubiquitin/SUMO-activating enzyme ubiquitin-like" evidence="13">
    <location>
        <begin position="532"/>
        <end position="610"/>
    </location>
</feature>
<evidence type="ECO:0000256" key="7">
    <source>
        <dbReference type="ARBA" id="ARBA00022840"/>
    </source>
</evidence>
<evidence type="ECO:0000256" key="5">
    <source>
        <dbReference type="ARBA" id="ARBA00022786"/>
    </source>
</evidence>
<dbReference type="Gene3D" id="3.10.290.20">
    <property type="entry name" value="Ubiquitin-like 2 activating enzyme e1b. Chain: B, domain 3"/>
    <property type="match status" value="1"/>
</dbReference>
<feature type="active site" description="Glycyl thioester intermediate" evidence="9">
    <location>
        <position position="282"/>
    </location>
</feature>
<dbReference type="Gene3D" id="1.10.10.520">
    <property type="entry name" value="Ubiquitin activating enzymes (Uba3). Chain: B, domain 2"/>
    <property type="match status" value="1"/>
</dbReference>
<dbReference type="GO" id="GO:0016925">
    <property type="term" value="P:protein sumoylation"/>
    <property type="evidence" value="ECO:0007669"/>
    <property type="project" value="UniProtKB-UniPathway"/>
</dbReference>
<dbReference type="InterPro" id="IPR045886">
    <property type="entry name" value="ThiF/MoeB/HesA"/>
</dbReference>
<dbReference type="AlphaFoldDB" id="A0A093VY32"/>
<dbReference type="InterPro" id="IPR035985">
    <property type="entry name" value="Ubiquitin-activating_enz"/>
</dbReference>
<dbReference type="InterPro" id="IPR023318">
    <property type="entry name" value="Ub_act_enz_dom_a_sf"/>
</dbReference>
<dbReference type="GO" id="GO:0046872">
    <property type="term" value="F:metal ion binding"/>
    <property type="evidence" value="ECO:0007669"/>
    <property type="project" value="UniProtKB-KW"/>
</dbReference>
<reference evidence="14" key="1">
    <citation type="journal article" date="2014" name="PLoS Genet.">
        <title>Signature Gene Expression Reveals Novel Clues to the Molecular Mechanisms of Dimorphic Transition in Penicillium marneffei.</title>
        <authorList>
            <person name="Yang E."/>
            <person name="Wang G."/>
            <person name="Cai J."/>
            <person name="Woo P.C."/>
            <person name="Lau S.K."/>
            <person name="Yuen K.-Y."/>
            <person name="Chow W.-N."/>
            <person name="Lin X."/>
        </authorList>
    </citation>
    <scope>NUCLEOTIDE SEQUENCE [LARGE SCALE GENOMIC DNA]</scope>
    <source>
        <strain evidence="14">PM1</strain>
    </source>
</reference>
<evidence type="ECO:0000256" key="6">
    <source>
        <dbReference type="ARBA" id="ARBA00022833"/>
    </source>
</evidence>
<dbReference type="Pfam" id="PF00899">
    <property type="entry name" value="ThiF"/>
    <property type="match status" value="1"/>
</dbReference>
<feature type="region of interest" description="Disordered" evidence="10">
    <location>
        <begin position="636"/>
        <end position="701"/>
    </location>
</feature>
<feature type="compositionally biased region" description="Acidic residues" evidence="10">
    <location>
        <begin position="687"/>
        <end position="701"/>
    </location>
</feature>
<keyword evidence="5" id="KW-0833">Ubl conjugation pathway</keyword>
<dbReference type="Pfam" id="PF10585">
    <property type="entry name" value="UBA_E1_SCCH"/>
    <property type="match status" value="1"/>
</dbReference>
<dbReference type="InterPro" id="IPR042449">
    <property type="entry name" value="Ub-E1_IAD_1"/>
</dbReference>
<dbReference type="SUPFAM" id="SSF69572">
    <property type="entry name" value="Activating enzymes of the ubiquitin-like proteins"/>
    <property type="match status" value="1"/>
</dbReference>
<dbReference type="PANTHER" id="PTHR10953">
    <property type="entry name" value="UBIQUITIN-ACTIVATING ENZYME E1"/>
    <property type="match status" value="1"/>
</dbReference>
<dbReference type="FunFam" id="3.50.50.80:FF:000004">
    <property type="entry name" value="Ubiquitin-activating enzyme E1-like"/>
    <property type="match status" value="1"/>
</dbReference>
<comment type="similarity">
    <text evidence="2">Belongs to the ubiquitin-activating E1 family.</text>
</comment>
<dbReference type="GO" id="GO:0031510">
    <property type="term" value="C:SUMO activating enzyme complex"/>
    <property type="evidence" value="ECO:0007669"/>
    <property type="project" value="TreeGrafter"/>
</dbReference>
<dbReference type="InterPro" id="IPR000594">
    <property type="entry name" value="ThiF_NAD_FAD-bd"/>
</dbReference>
<dbReference type="InterPro" id="IPR019572">
    <property type="entry name" value="UBA_E1_SCCH"/>
</dbReference>
<keyword evidence="4" id="KW-0547">Nucleotide-binding</keyword>
<keyword evidence="3" id="KW-0479">Metal-binding</keyword>
<feature type="domain" description="Ubiquitin-activating enzyme SCCH" evidence="12">
    <location>
        <begin position="380"/>
        <end position="461"/>
    </location>
</feature>
<gene>
    <name evidence="14" type="ORF">GQ26_0052750</name>
</gene>
<dbReference type="CDD" id="cd01489">
    <property type="entry name" value="Uba2_SUMO"/>
    <property type="match status" value="1"/>
</dbReference>
<comment type="pathway">
    <text evidence="1">Protein modification; protein sumoylation.</text>
</comment>